<evidence type="ECO:0000313" key="2">
    <source>
        <dbReference type="Proteomes" id="UP000269265"/>
    </source>
</evidence>
<accession>A0A426UZC1</accession>
<dbReference type="RefSeq" id="WP_125245642.1">
    <property type="nucleotide sequence ID" value="NZ_RSED01000045.1"/>
</dbReference>
<dbReference type="EMBL" id="RSED01000045">
    <property type="protein sequence ID" value="RRR99900.1"/>
    <property type="molecule type" value="Genomic_DNA"/>
</dbReference>
<dbReference type="AlphaFoldDB" id="A0A426UZC1"/>
<sequence>MADGTIEQIYPYVVPKSWVDHTTPDSLISWQVGRDVFIILVFDGQGSVRNVRPEDLGALGLDEGSAFEQAAQNLARAWQEQQFEFGAATLIDGTVIGCSRGNWMAPAGGLLLGNFHESLAAQFGQTELAAIAVNQDCLFAFPTDPKTLQSESLRIAINDEFSGHRKPISKTWLLLNGQWPQDHPLQSS</sequence>
<comment type="caution">
    <text evidence="1">The sequence shown here is derived from an EMBL/GenBank/DDBJ whole genome shotgun (WGS) entry which is preliminary data.</text>
</comment>
<dbReference type="OrthoDB" id="8939958at2"/>
<gene>
    <name evidence="1" type="ORF">EIP75_23620</name>
</gene>
<evidence type="ECO:0000313" key="1">
    <source>
        <dbReference type="EMBL" id="RRR99900.1"/>
    </source>
</evidence>
<organism evidence="1 2">
    <name type="scientific">Aquabacterium soli</name>
    <dbReference type="NCBI Taxonomy" id="2493092"/>
    <lineage>
        <taxon>Bacteria</taxon>
        <taxon>Pseudomonadati</taxon>
        <taxon>Pseudomonadota</taxon>
        <taxon>Betaproteobacteria</taxon>
        <taxon>Burkholderiales</taxon>
        <taxon>Aquabacterium</taxon>
    </lineage>
</organism>
<reference evidence="1 2" key="1">
    <citation type="submission" date="2018-12" db="EMBL/GenBank/DDBJ databases">
        <title>The whole draft genome of Aquabacterium sp. SJQ9.</title>
        <authorList>
            <person name="Sun L."/>
            <person name="Gao X."/>
            <person name="Chen W."/>
            <person name="Huang K."/>
        </authorList>
    </citation>
    <scope>NUCLEOTIDE SEQUENCE [LARGE SCALE GENOMIC DNA]</scope>
    <source>
        <strain evidence="1 2">SJQ9</strain>
    </source>
</reference>
<protein>
    <submittedName>
        <fullName evidence="1">Uncharacterized protein</fullName>
    </submittedName>
</protein>
<name>A0A426UZC1_9BURK</name>
<keyword evidence="2" id="KW-1185">Reference proteome</keyword>
<proteinExistence type="predicted"/>
<dbReference type="Proteomes" id="UP000269265">
    <property type="component" value="Unassembled WGS sequence"/>
</dbReference>